<dbReference type="Proteomes" id="UP001172101">
    <property type="component" value="Unassembled WGS sequence"/>
</dbReference>
<keyword evidence="1" id="KW-1133">Transmembrane helix</keyword>
<protein>
    <submittedName>
        <fullName evidence="3">Uncharacterized protein</fullName>
    </submittedName>
</protein>
<name>A0AA40ATT0_9PEZI</name>
<gene>
    <name evidence="3" type="ORF">B0T26DRAFT_700281</name>
</gene>
<proteinExistence type="predicted"/>
<keyword evidence="1" id="KW-0472">Membrane</keyword>
<dbReference type="EMBL" id="JAUIRO010000003">
    <property type="protein sequence ID" value="KAK0721784.1"/>
    <property type="molecule type" value="Genomic_DNA"/>
</dbReference>
<dbReference type="RefSeq" id="XP_060297708.1">
    <property type="nucleotide sequence ID" value="XM_060441532.1"/>
</dbReference>
<keyword evidence="2" id="KW-0732">Signal</keyword>
<feature type="signal peptide" evidence="2">
    <location>
        <begin position="1"/>
        <end position="20"/>
    </location>
</feature>
<comment type="caution">
    <text evidence="3">The sequence shown here is derived from an EMBL/GenBank/DDBJ whole genome shotgun (WGS) entry which is preliminary data.</text>
</comment>
<dbReference type="GeneID" id="85324802"/>
<accession>A0AA40ATT0</accession>
<reference evidence="3" key="1">
    <citation type="submission" date="2023-06" db="EMBL/GenBank/DDBJ databases">
        <title>Genome-scale phylogeny and comparative genomics of the fungal order Sordariales.</title>
        <authorList>
            <consortium name="Lawrence Berkeley National Laboratory"/>
            <person name="Hensen N."/>
            <person name="Bonometti L."/>
            <person name="Westerberg I."/>
            <person name="Brannstrom I.O."/>
            <person name="Guillou S."/>
            <person name="Cros-Aarteil S."/>
            <person name="Calhoun S."/>
            <person name="Haridas S."/>
            <person name="Kuo A."/>
            <person name="Mondo S."/>
            <person name="Pangilinan J."/>
            <person name="Riley R."/>
            <person name="LaButti K."/>
            <person name="Andreopoulos B."/>
            <person name="Lipzen A."/>
            <person name="Chen C."/>
            <person name="Yanf M."/>
            <person name="Daum C."/>
            <person name="Ng V."/>
            <person name="Clum A."/>
            <person name="Steindorff A."/>
            <person name="Ohm R."/>
            <person name="Martin F."/>
            <person name="Silar P."/>
            <person name="Natvig D."/>
            <person name="Lalanne C."/>
            <person name="Gautier V."/>
            <person name="Ament-velasquez S.L."/>
            <person name="Kruys A."/>
            <person name="Hutchinson M.I."/>
            <person name="Powell A.J."/>
            <person name="Barry K."/>
            <person name="Miller A.N."/>
            <person name="Grigoriev I.V."/>
            <person name="Debuchy R."/>
            <person name="Gladieux P."/>
            <person name="Thoren M.H."/>
            <person name="Johannesson H."/>
        </authorList>
    </citation>
    <scope>NUCLEOTIDE SEQUENCE</scope>
    <source>
        <strain evidence="3">SMH2392-1A</strain>
    </source>
</reference>
<sequence>MLVSAVIMQFSLAFLGVVIGLAPPAVPQDDQKFRSWYPYYRYVLDSTLEKNCSTEYAAYLENQAGICQYYCNATSMASERVIECLLSSLADCVKSNMQSASALLGIMLVALPFFGTGTEESALLMVIAQRPLLTLLLVTGSPVASPLQPFEYNRPVDILHRRKGRFRSLGTPPRHVVLAAEYATALLALVNTLHVSWQLGLGVVTMISSGAIYLPSLWVVMGVAAHLVGALCLRSFICVKDNSPATSSSCSVLRSEFTISCKKYITVRTPKDENKLFLVLSMLTSAATTSYTIFGFLCFASIQFISVYDALIVIGRYTVSVVVCRFIALYELSGLANVVEDGDNDK</sequence>
<evidence type="ECO:0000313" key="3">
    <source>
        <dbReference type="EMBL" id="KAK0721784.1"/>
    </source>
</evidence>
<feature type="chain" id="PRO_5041426308" evidence="2">
    <location>
        <begin position="21"/>
        <end position="346"/>
    </location>
</feature>
<feature type="transmembrane region" description="Helical" evidence="1">
    <location>
        <begin position="307"/>
        <end position="328"/>
    </location>
</feature>
<evidence type="ECO:0000256" key="2">
    <source>
        <dbReference type="SAM" id="SignalP"/>
    </source>
</evidence>
<evidence type="ECO:0000256" key="1">
    <source>
        <dbReference type="SAM" id="Phobius"/>
    </source>
</evidence>
<keyword evidence="1" id="KW-0812">Transmembrane</keyword>
<evidence type="ECO:0000313" key="4">
    <source>
        <dbReference type="Proteomes" id="UP001172101"/>
    </source>
</evidence>
<organism evidence="3 4">
    <name type="scientific">Lasiosphaeria miniovina</name>
    <dbReference type="NCBI Taxonomy" id="1954250"/>
    <lineage>
        <taxon>Eukaryota</taxon>
        <taxon>Fungi</taxon>
        <taxon>Dikarya</taxon>
        <taxon>Ascomycota</taxon>
        <taxon>Pezizomycotina</taxon>
        <taxon>Sordariomycetes</taxon>
        <taxon>Sordariomycetidae</taxon>
        <taxon>Sordariales</taxon>
        <taxon>Lasiosphaeriaceae</taxon>
        <taxon>Lasiosphaeria</taxon>
    </lineage>
</organism>
<feature type="transmembrane region" description="Helical" evidence="1">
    <location>
        <begin position="276"/>
        <end position="300"/>
    </location>
</feature>
<dbReference type="AlphaFoldDB" id="A0AA40ATT0"/>
<keyword evidence="4" id="KW-1185">Reference proteome</keyword>